<feature type="compositionally biased region" description="Basic residues" evidence="1">
    <location>
        <begin position="36"/>
        <end position="46"/>
    </location>
</feature>
<dbReference type="AlphaFoldDB" id="A0AAD5TL23"/>
<feature type="compositionally biased region" description="Low complexity" evidence="1">
    <location>
        <begin position="415"/>
        <end position="429"/>
    </location>
</feature>
<feature type="compositionally biased region" description="Acidic residues" evidence="1">
    <location>
        <begin position="70"/>
        <end position="88"/>
    </location>
</feature>
<dbReference type="EMBL" id="JADGJQ010000054">
    <property type="protein sequence ID" value="KAJ3175285.1"/>
    <property type="molecule type" value="Genomic_DNA"/>
</dbReference>
<organism evidence="2 3">
    <name type="scientific">Geranomyces variabilis</name>
    <dbReference type="NCBI Taxonomy" id="109894"/>
    <lineage>
        <taxon>Eukaryota</taxon>
        <taxon>Fungi</taxon>
        <taxon>Fungi incertae sedis</taxon>
        <taxon>Chytridiomycota</taxon>
        <taxon>Chytridiomycota incertae sedis</taxon>
        <taxon>Chytridiomycetes</taxon>
        <taxon>Spizellomycetales</taxon>
        <taxon>Powellomycetaceae</taxon>
        <taxon>Geranomyces</taxon>
    </lineage>
</organism>
<feature type="compositionally biased region" description="Gly residues" evidence="1">
    <location>
        <begin position="404"/>
        <end position="414"/>
    </location>
</feature>
<proteinExistence type="predicted"/>
<feature type="region of interest" description="Disordered" evidence="1">
    <location>
        <begin position="398"/>
        <end position="453"/>
    </location>
</feature>
<dbReference type="Proteomes" id="UP001212152">
    <property type="component" value="Unassembled WGS sequence"/>
</dbReference>
<gene>
    <name evidence="2" type="ORF">HDU87_006367</name>
</gene>
<feature type="region of interest" description="Disordered" evidence="1">
    <location>
        <begin position="476"/>
        <end position="692"/>
    </location>
</feature>
<evidence type="ECO:0000313" key="3">
    <source>
        <dbReference type="Proteomes" id="UP001212152"/>
    </source>
</evidence>
<evidence type="ECO:0000256" key="1">
    <source>
        <dbReference type="SAM" id="MobiDB-lite"/>
    </source>
</evidence>
<accession>A0AAD5TL23</accession>
<dbReference type="Gene3D" id="1.10.10.60">
    <property type="entry name" value="Homeodomain-like"/>
    <property type="match status" value="1"/>
</dbReference>
<comment type="caution">
    <text evidence="2">The sequence shown here is derived from an EMBL/GenBank/DDBJ whole genome shotgun (WGS) entry which is preliminary data.</text>
</comment>
<keyword evidence="3" id="KW-1185">Reference proteome</keyword>
<sequence length="761" mass="83886">MPETRATRAAATSLCGRIAASKKRTDAAVPLSGRRPPQRRRHVGRSKAKEASPPAEDGERESDRGAESEAAVEDEEEEGSQDGIEDEAVAASPDESVSASDSSSDTNAGSGDQDARGYEKQGEDVEHEYYGNDDDPDDDDDDDEDSDDDGFVHINPMDPRATPDSAALGITATYLIACGITSSLSCEKSKLAPQWDSISRSPQYKLMVNDKDCADGENVRRVKLLDAFMLWQKMRRRPHTAELIACRPQLIDKLIDLIGTKLPPPPLYESKRTAKILVNLLTQKYIAIKLTKASDGLPRKKTARDIPLHEDTDFLTLWEQGGHPVPVDDQGIILLQKRVENDIRTRRLPELARLYSWEKCLQQVNAFLIEIGEYTENEVDLDEIAELVEVHAITSLEKRPNAGGSSGDGGGHYGPGSSEDSDSSGPDVEGNQEEPTNGLYREENDDDDEDDFQLSPALLGDLVANIMTREDTLAAANAARKGKGRARPDSERMTPTPNPRRARPKARNLSHDEYGDPDGDAEKYIPTASLSGRRRRRNTASPDVSSGDEGRAGLTAEQAMRGLESAGRKLRRDVQDPIERLYPAVDREFPRQSPRLQKQQKTATNKRKRRSAAPAVPAESDSSSDRMSESSRDHAKKKHKRAARKSVVEARALSASPPPLDRAPSVPREASAQPAPAAQAGPRKRTAWSEEDIAELDRGLTRYRDEYARWKMILEDGLARGRFAGRTNVMLKDKARQMKTARIKAGLPLGGFIWAPDRAEN</sequence>
<protein>
    <submittedName>
        <fullName evidence="2">Uncharacterized protein</fullName>
    </submittedName>
</protein>
<feature type="compositionally biased region" description="Basic and acidic residues" evidence="1">
    <location>
        <begin position="572"/>
        <end position="590"/>
    </location>
</feature>
<name>A0AAD5TL23_9FUNG</name>
<reference evidence="2" key="1">
    <citation type="submission" date="2020-05" db="EMBL/GenBank/DDBJ databases">
        <title>Phylogenomic resolution of chytrid fungi.</title>
        <authorList>
            <person name="Stajich J.E."/>
            <person name="Amses K."/>
            <person name="Simmons R."/>
            <person name="Seto K."/>
            <person name="Myers J."/>
            <person name="Bonds A."/>
            <person name="Quandt C.A."/>
            <person name="Barry K."/>
            <person name="Liu P."/>
            <person name="Grigoriev I."/>
            <person name="Longcore J.E."/>
            <person name="James T.Y."/>
        </authorList>
    </citation>
    <scope>NUCLEOTIDE SEQUENCE</scope>
    <source>
        <strain evidence="2">JEL0379</strain>
    </source>
</reference>
<evidence type="ECO:0000313" key="2">
    <source>
        <dbReference type="EMBL" id="KAJ3175285.1"/>
    </source>
</evidence>
<feature type="compositionally biased region" description="Basic and acidic residues" evidence="1">
    <location>
        <begin position="113"/>
        <end position="130"/>
    </location>
</feature>
<feature type="compositionally biased region" description="Low complexity" evidence="1">
    <location>
        <begin position="89"/>
        <end position="112"/>
    </location>
</feature>
<feature type="compositionally biased region" description="Polar residues" evidence="1">
    <location>
        <begin position="594"/>
        <end position="603"/>
    </location>
</feature>
<feature type="compositionally biased region" description="Acidic residues" evidence="1">
    <location>
        <begin position="131"/>
        <end position="149"/>
    </location>
</feature>
<feature type="region of interest" description="Disordered" evidence="1">
    <location>
        <begin position="1"/>
        <end position="163"/>
    </location>
</feature>
<feature type="compositionally biased region" description="Basic and acidic residues" evidence="1">
    <location>
        <begin position="623"/>
        <end position="633"/>
    </location>
</feature>
<feature type="compositionally biased region" description="Acidic residues" evidence="1">
    <location>
        <begin position="443"/>
        <end position="452"/>
    </location>
</feature>
<feature type="compositionally biased region" description="Basic residues" evidence="1">
    <location>
        <begin position="634"/>
        <end position="644"/>
    </location>
</feature>
<feature type="compositionally biased region" description="Low complexity" evidence="1">
    <location>
        <begin position="670"/>
        <end position="680"/>
    </location>
</feature>